<dbReference type="Pfam" id="PF00704">
    <property type="entry name" value="Glyco_hydro_18"/>
    <property type="match status" value="1"/>
</dbReference>
<dbReference type="PANTHER" id="PTHR46290:SF1">
    <property type="entry name" value="DI-N-ACETYLCHITOBIASE"/>
    <property type="match status" value="1"/>
</dbReference>
<evidence type="ECO:0000256" key="9">
    <source>
        <dbReference type="ARBA" id="ARBA00074174"/>
    </source>
</evidence>
<dbReference type="STRING" id="10228.B3RWQ4"/>
<dbReference type="InterPro" id="IPR011583">
    <property type="entry name" value="Chitinase_II/V-like_cat"/>
</dbReference>
<evidence type="ECO:0000256" key="5">
    <source>
        <dbReference type="ARBA" id="ARBA00023180"/>
    </source>
</evidence>
<comment type="similarity">
    <text evidence="2 11">Belongs to the glycosyl hydrolase 18 family.</text>
</comment>
<keyword evidence="7 10" id="KW-0326">Glycosidase</keyword>
<dbReference type="PANTHER" id="PTHR46290">
    <property type="entry name" value="DI-N-ACETYLCHITOBIASE"/>
    <property type="match status" value="1"/>
</dbReference>
<dbReference type="SMART" id="SM00636">
    <property type="entry name" value="Glyco_18"/>
    <property type="match status" value="1"/>
</dbReference>
<evidence type="ECO:0000256" key="6">
    <source>
        <dbReference type="ARBA" id="ARBA00023228"/>
    </source>
</evidence>
<gene>
    <name evidence="13" type="ORF">TRIADDRAFT_56839</name>
</gene>
<dbReference type="HOGENOM" id="CLU_061189_1_0_1"/>
<dbReference type="Proteomes" id="UP000009022">
    <property type="component" value="Unassembled WGS sequence"/>
</dbReference>
<dbReference type="GeneID" id="6754275"/>
<evidence type="ECO:0000256" key="10">
    <source>
        <dbReference type="RuleBase" id="RU000489"/>
    </source>
</evidence>
<reference evidence="13 14" key="1">
    <citation type="journal article" date="2008" name="Nature">
        <title>The Trichoplax genome and the nature of placozoans.</title>
        <authorList>
            <person name="Srivastava M."/>
            <person name="Begovic E."/>
            <person name="Chapman J."/>
            <person name="Putnam N.H."/>
            <person name="Hellsten U."/>
            <person name="Kawashima T."/>
            <person name="Kuo A."/>
            <person name="Mitros T."/>
            <person name="Salamov A."/>
            <person name="Carpenter M.L."/>
            <person name="Signorovitch A.Y."/>
            <person name="Moreno M.A."/>
            <person name="Kamm K."/>
            <person name="Grimwood J."/>
            <person name="Schmutz J."/>
            <person name="Shapiro H."/>
            <person name="Grigoriev I.V."/>
            <person name="Buss L.W."/>
            <person name="Schierwater B."/>
            <person name="Dellaporta S.L."/>
            <person name="Rokhsar D.S."/>
        </authorList>
    </citation>
    <scope>NUCLEOTIDE SEQUENCE [LARGE SCALE GENOMIC DNA]</scope>
    <source>
        <strain evidence="13 14">Grell-BS-1999</strain>
    </source>
</reference>
<name>B3RWQ4_TRIAD</name>
<dbReference type="PROSITE" id="PS01095">
    <property type="entry name" value="GH18_1"/>
    <property type="match status" value="1"/>
</dbReference>
<keyword evidence="3" id="KW-0732">Signal</keyword>
<dbReference type="OrthoDB" id="73875at2759"/>
<dbReference type="GO" id="GO:0009313">
    <property type="term" value="P:oligosaccharide catabolic process"/>
    <property type="evidence" value="ECO:0000318"/>
    <property type="project" value="GO_Central"/>
</dbReference>
<dbReference type="eggNOG" id="KOG2806">
    <property type="taxonomic scope" value="Eukaryota"/>
</dbReference>
<keyword evidence="14" id="KW-1185">Reference proteome</keyword>
<evidence type="ECO:0000259" key="12">
    <source>
        <dbReference type="PROSITE" id="PS51910"/>
    </source>
</evidence>
<proteinExistence type="inferred from homology"/>
<dbReference type="PhylomeDB" id="B3RWQ4"/>
<dbReference type="KEGG" id="tad:TRIADDRAFT_56839"/>
<keyword evidence="4 10" id="KW-0378">Hydrolase</keyword>
<evidence type="ECO:0000256" key="3">
    <source>
        <dbReference type="ARBA" id="ARBA00022729"/>
    </source>
</evidence>
<dbReference type="InterPro" id="IPR051887">
    <property type="entry name" value="GH18_Domain-Containing"/>
</dbReference>
<evidence type="ECO:0000256" key="11">
    <source>
        <dbReference type="RuleBase" id="RU004453"/>
    </source>
</evidence>
<keyword evidence="5" id="KW-0325">Glycoprotein</keyword>
<dbReference type="GO" id="GO:0006032">
    <property type="term" value="P:chitin catabolic process"/>
    <property type="evidence" value="ECO:0007669"/>
    <property type="project" value="UniProtKB-ARBA"/>
</dbReference>
<keyword evidence="6" id="KW-0458">Lysosome</keyword>
<accession>B3RWQ4</accession>
<dbReference type="AlphaFoldDB" id="B3RWQ4"/>
<dbReference type="Gene3D" id="3.20.20.80">
    <property type="entry name" value="Glycosidases"/>
    <property type="match status" value="1"/>
</dbReference>
<dbReference type="GO" id="GO:0005764">
    <property type="term" value="C:lysosome"/>
    <property type="evidence" value="ECO:0007669"/>
    <property type="project" value="UniProtKB-SubCell"/>
</dbReference>
<dbReference type="CTD" id="6754275"/>
<organism evidence="13 14">
    <name type="scientific">Trichoplax adhaerens</name>
    <name type="common">Trichoplax reptans</name>
    <dbReference type="NCBI Taxonomy" id="10228"/>
    <lineage>
        <taxon>Eukaryota</taxon>
        <taxon>Metazoa</taxon>
        <taxon>Placozoa</taxon>
        <taxon>Uniplacotomia</taxon>
        <taxon>Trichoplacea</taxon>
        <taxon>Trichoplacidae</taxon>
        <taxon>Trichoplax</taxon>
    </lineage>
</organism>
<dbReference type="FunFam" id="3.20.20.80:FF:000250">
    <property type="entry name" value="Probable di-N-acetylchitobiase 1"/>
    <property type="match status" value="1"/>
</dbReference>
<evidence type="ECO:0000256" key="4">
    <source>
        <dbReference type="ARBA" id="ARBA00022801"/>
    </source>
</evidence>
<comment type="subcellular location">
    <subcellularLocation>
        <location evidence="1">Lysosome</location>
    </subcellularLocation>
</comment>
<feature type="domain" description="GH18" evidence="12">
    <location>
        <begin position="1"/>
        <end position="339"/>
    </location>
</feature>
<dbReference type="Gene3D" id="3.10.50.10">
    <property type="match status" value="1"/>
</dbReference>
<dbReference type="InParanoid" id="B3RWQ4"/>
<evidence type="ECO:0000313" key="14">
    <source>
        <dbReference type="Proteomes" id="UP000009022"/>
    </source>
</evidence>
<dbReference type="InterPro" id="IPR029070">
    <property type="entry name" value="Chitinase_insertion_sf"/>
</dbReference>
<dbReference type="SUPFAM" id="SSF51445">
    <property type="entry name" value="(Trans)glycosidases"/>
    <property type="match status" value="1"/>
</dbReference>
<evidence type="ECO:0000256" key="2">
    <source>
        <dbReference type="ARBA" id="ARBA00009336"/>
    </source>
</evidence>
<dbReference type="InterPro" id="IPR001223">
    <property type="entry name" value="Glyco_hydro18_cat"/>
</dbReference>
<dbReference type="GO" id="GO:0008061">
    <property type="term" value="F:chitin binding"/>
    <property type="evidence" value="ECO:0007669"/>
    <property type="project" value="InterPro"/>
</dbReference>
<dbReference type="InterPro" id="IPR017853">
    <property type="entry name" value="GH"/>
</dbReference>
<evidence type="ECO:0000313" key="13">
    <source>
        <dbReference type="EMBL" id="EDV24737.1"/>
    </source>
</evidence>
<protein>
    <recommendedName>
        <fullName evidence="9">Di-N-acetylchitobiase</fullName>
    </recommendedName>
</protein>
<dbReference type="FunFam" id="3.10.50.10:FF:000006">
    <property type="entry name" value="Chitobiase, di-N-acetyl"/>
    <property type="match status" value="1"/>
</dbReference>
<dbReference type="FunCoup" id="B3RWQ4">
    <property type="interactions" value="93"/>
</dbReference>
<dbReference type="EMBL" id="DS985245">
    <property type="protein sequence ID" value="EDV24737.1"/>
    <property type="molecule type" value="Genomic_DNA"/>
</dbReference>
<evidence type="ECO:0000256" key="7">
    <source>
        <dbReference type="ARBA" id="ARBA00023295"/>
    </source>
</evidence>
<evidence type="ECO:0000256" key="8">
    <source>
        <dbReference type="ARBA" id="ARBA00055477"/>
    </source>
</evidence>
<dbReference type="PROSITE" id="PS51910">
    <property type="entry name" value="GH18_2"/>
    <property type="match status" value="1"/>
</dbReference>
<evidence type="ECO:0000256" key="1">
    <source>
        <dbReference type="ARBA" id="ARBA00004371"/>
    </source>
</evidence>
<dbReference type="OMA" id="KWIMKQV"/>
<sequence>MSLCQPLQLGHRKEVIGFTVDHGIWPKYDWSKLTTLVLFQKTIDLKLVCHAHSKNVRVVLVADYPVKNLTNQHQRSDYVKSNVAKAKKYYLDGINIDIEQPILKNSAESKGLIALVKEMTDSFHSQIPGSQVSIDVAWSPKCIDKRCYDYASIAKVSDFMVVMSYDERSQVYGSCVASANSPFNQTFTGVQQYLDLGITADKLVLGQPWYGYDYICLNVTADNICQIKKVPFRGAPCSDAAGLQHGYSKIQMLLSHNATTDRIWNGTLRAPFFNYKSAKDHKIHQIWYDDPESLKLKYETAKHTFKMRGLAFWTVDSLDYGNSPSAKNQTKEMWNAITV</sequence>
<dbReference type="InterPro" id="IPR001579">
    <property type="entry name" value="Glyco_hydro_18_chit_AS"/>
</dbReference>
<dbReference type="GO" id="GO:0004568">
    <property type="term" value="F:chitinase activity"/>
    <property type="evidence" value="ECO:0007669"/>
    <property type="project" value="UniProtKB-ARBA"/>
</dbReference>
<comment type="function">
    <text evidence="8">Involved in the degradation of asparagine-linked glycoproteins. Hydrolyze of N-acetyl-beta-D-glucosamine (1-4)N-acetylglucosamine chitobiose core from the reducing end of the bond, it requires prior cleavage by glycosylasparaginase.</text>
</comment>
<dbReference type="RefSeq" id="XP_002112627.1">
    <property type="nucleotide sequence ID" value="XM_002112591.1"/>
</dbReference>